<dbReference type="Pfam" id="PF00560">
    <property type="entry name" value="LRR_1"/>
    <property type="match status" value="1"/>
</dbReference>
<dbReference type="InterPro" id="IPR003591">
    <property type="entry name" value="Leu-rich_rpt_typical-subtyp"/>
</dbReference>
<dbReference type="Gene3D" id="3.80.10.10">
    <property type="entry name" value="Ribonuclease Inhibitor"/>
    <property type="match status" value="1"/>
</dbReference>
<dbReference type="GO" id="GO:0060348">
    <property type="term" value="P:bone development"/>
    <property type="evidence" value="ECO:0007669"/>
    <property type="project" value="TreeGrafter"/>
</dbReference>
<dbReference type="FunCoup" id="A0A6J0UNM0">
    <property type="interactions" value="357"/>
</dbReference>
<evidence type="ECO:0000256" key="5">
    <source>
        <dbReference type="ARBA" id="ARBA00022525"/>
    </source>
</evidence>
<dbReference type="GO" id="GO:0061975">
    <property type="term" value="P:articular cartilage development"/>
    <property type="evidence" value="ECO:0007669"/>
    <property type="project" value="TreeGrafter"/>
</dbReference>
<dbReference type="InParanoid" id="A0A6J0UNM0"/>
<dbReference type="InterPro" id="IPR001611">
    <property type="entry name" value="Leu-rich_rpt"/>
</dbReference>
<comment type="similarity">
    <text evidence="3">Belongs to the small leucine-rich proteoglycan (SLRP) family. SLRP class III subfamily.</text>
</comment>
<dbReference type="InterPro" id="IPR043547">
    <property type="entry name" value="Mimecan/Epiphycan/Opticin"/>
</dbReference>
<dbReference type="GeneID" id="110085976"/>
<keyword evidence="9" id="KW-0677">Repeat</keyword>
<dbReference type="GO" id="GO:0031012">
    <property type="term" value="C:extracellular matrix"/>
    <property type="evidence" value="ECO:0007669"/>
    <property type="project" value="TreeGrafter"/>
</dbReference>
<dbReference type="GO" id="GO:0008083">
    <property type="term" value="F:growth factor activity"/>
    <property type="evidence" value="ECO:0007669"/>
    <property type="project" value="UniProtKB-KW"/>
</dbReference>
<accession>A0A6J0UNM0</accession>
<keyword evidence="7" id="KW-0433">Leucine-rich repeat</keyword>
<evidence type="ECO:0000256" key="8">
    <source>
        <dbReference type="ARBA" id="ARBA00022729"/>
    </source>
</evidence>
<feature type="chain" id="PRO_5026818755" description="Mimecan" evidence="15">
    <location>
        <begin position="21"/>
        <end position="307"/>
    </location>
</feature>
<reference evidence="17" key="2">
    <citation type="submission" date="2025-08" db="UniProtKB">
        <authorList>
            <consortium name="RefSeq"/>
        </authorList>
    </citation>
    <scope>IDENTIFICATION</scope>
</reference>
<evidence type="ECO:0000256" key="4">
    <source>
        <dbReference type="ARBA" id="ARBA00018423"/>
    </source>
</evidence>
<name>A0A6J0UNM0_9SAUR</name>
<dbReference type="AlphaFoldDB" id="A0A6J0UNM0"/>
<dbReference type="SMART" id="SM00369">
    <property type="entry name" value="LRR_TYP"/>
    <property type="match status" value="4"/>
</dbReference>
<keyword evidence="5" id="KW-0964">Secreted</keyword>
<keyword evidence="13" id="KW-0325">Glycoprotein</keyword>
<dbReference type="GO" id="GO:0005615">
    <property type="term" value="C:extracellular space"/>
    <property type="evidence" value="ECO:0007669"/>
    <property type="project" value="TreeGrafter"/>
</dbReference>
<keyword evidence="11" id="KW-0339">Growth factor</keyword>
<evidence type="ECO:0000256" key="14">
    <source>
        <dbReference type="ARBA" id="ARBA00031730"/>
    </source>
</evidence>
<keyword evidence="8 15" id="KW-0732">Signal</keyword>
<evidence type="ECO:0000256" key="7">
    <source>
        <dbReference type="ARBA" id="ARBA00022614"/>
    </source>
</evidence>
<comment type="subcellular location">
    <subcellularLocation>
        <location evidence="2">Secreted</location>
        <location evidence="2">Extracellular space</location>
        <location evidence="2">Extracellular matrix</location>
    </subcellularLocation>
</comment>
<evidence type="ECO:0000256" key="12">
    <source>
        <dbReference type="ARBA" id="ARBA00023157"/>
    </source>
</evidence>
<evidence type="ECO:0000256" key="10">
    <source>
        <dbReference type="ARBA" id="ARBA00022974"/>
    </source>
</evidence>
<dbReference type="Proteomes" id="UP001652642">
    <property type="component" value="Chromosome 2"/>
</dbReference>
<evidence type="ECO:0000256" key="1">
    <source>
        <dbReference type="ARBA" id="ARBA00003759"/>
    </source>
</evidence>
<evidence type="ECO:0000256" key="9">
    <source>
        <dbReference type="ARBA" id="ARBA00022737"/>
    </source>
</evidence>
<reference evidence="16" key="1">
    <citation type="submission" date="2025-05" db="UniProtKB">
        <authorList>
            <consortium name="RefSeq"/>
        </authorList>
    </citation>
    <scope>NUCLEOTIDE SEQUENCE [LARGE SCALE GENOMIC DNA]</scope>
</reference>
<comment type="function">
    <text evidence="1">Induces bone formation in conjunction with TGF-beta-1 or TGF-beta-2.</text>
</comment>
<dbReference type="PANTHER" id="PTHR46269">
    <property type="entry name" value="EPIPHYCAN-RELATED"/>
    <property type="match status" value="1"/>
</dbReference>
<evidence type="ECO:0000256" key="3">
    <source>
        <dbReference type="ARBA" id="ARBA00006912"/>
    </source>
</evidence>
<keyword evidence="16" id="KW-1185">Reference proteome</keyword>
<dbReference type="KEGG" id="pvt:110085976"/>
<dbReference type="OrthoDB" id="7451790at2759"/>
<protein>
    <recommendedName>
        <fullName evidence="4">Mimecan</fullName>
    </recommendedName>
    <alternativeName>
        <fullName evidence="14">Osteoglycin</fullName>
    </alternativeName>
</protein>
<evidence type="ECO:0000256" key="13">
    <source>
        <dbReference type="ARBA" id="ARBA00023180"/>
    </source>
</evidence>
<evidence type="ECO:0000256" key="6">
    <source>
        <dbReference type="ARBA" id="ARBA00022530"/>
    </source>
</evidence>
<dbReference type="InterPro" id="IPR032675">
    <property type="entry name" value="LRR_dom_sf"/>
</dbReference>
<evidence type="ECO:0000256" key="2">
    <source>
        <dbReference type="ARBA" id="ARBA00004498"/>
    </source>
</evidence>
<sequence>MKTLQKLGLFFYFFMPLVKLAPPNQQHTTPFYDHGLAPLEDPIFKQGNEDILFEEDYEDKPQDAVYKGKNGMIVFHENEIQMQGDEEATGEGSTNYTDLATCLLCACLSGSVYCEETDIESVPPLPKETGYLYARFNKIKKVKVSDFADIPTLRRIDFTGNRIQEIEDGAFAKLLLLEELSLADNAIVKLPVLPPKLTTMNANNNKIKSRGIKANAFRKLTNLAYLYLAHNALETVPLNLPESLRILHLQYNNITSITDETFCKGNNQTRYVRQRMDEIRMEGNPVILGKYPNAYMCLKTLPIGTYF</sequence>
<evidence type="ECO:0000313" key="16">
    <source>
        <dbReference type="Proteomes" id="UP001652642"/>
    </source>
</evidence>
<dbReference type="RefSeq" id="XP_020662287.1">
    <property type="nucleotide sequence ID" value="XM_020806628.2"/>
</dbReference>
<keyword evidence="10" id="KW-0654">Proteoglycan</keyword>
<dbReference type="SUPFAM" id="SSF52058">
    <property type="entry name" value="L domain-like"/>
    <property type="match status" value="1"/>
</dbReference>
<keyword evidence="12" id="KW-1015">Disulfide bond</keyword>
<gene>
    <name evidence="17" type="primary">OGN</name>
</gene>
<dbReference type="Pfam" id="PF13855">
    <property type="entry name" value="LRR_8"/>
    <property type="match status" value="1"/>
</dbReference>
<feature type="signal peptide" evidence="15">
    <location>
        <begin position="1"/>
        <end position="20"/>
    </location>
</feature>
<dbReference type="PANTHER" id="PTHR46269:SF1">
    <property type="entry name" value="MIMECAN"/>
    <property type="match status" value="1"/>
</dbReference>
<keyword evidence="6" id="KW-0272">Extracellular matrix</keyword>
<evidence type="ECO:0000313" key="17">
    <source>
        <dbReference type="RefSeq" id="XP_020662287.1"/>
    </source>
</evidence>
<dbReference type="PROSITE" id="PS51450">
    <property type="entry name" value="LRR"/>
    <property type="match status" value="1"/>
</dbReference>
<evidence type="ECO:0000256" key="11">
    <source>
        <dbReference type="ARBA" id="ARBA00023030"/>
    </source>
</evidence>
<proteinExistence type="inferred from homology"/>
<organism evidence="16 17">
    <name type="scientific">Pogona vitticeps</name>
    <name type="common">central bearded dragon</name>
    <dbReference type="NCBI Taxonomy" id="103695"/>
    <lineage>
        <taxon>Eukaryota</taxon>
        <taxon>Metazoa</taxon>
        <taxon>Chordata</taxon>
        <taxon>Craniata</taxon>
        <taxon>Vertebrata</taxon>
        <taxon>Euteleostomi</taxon>
        <taxon>Lepidosauria</taxon>
        <taxon>Squamata</taxon>
        <taxon>Bifurcata</taxon>
        <taxon>Unidentata</taxon>
        <taxon>Episquamata</taxon>
        <taxon>Toxicofera</taxon>
        <taxon>Iguania</taxon>
        <taxon>Acrodonta</taxon>
        <taxon>Agamidae</taxon>
        <taxon>Amphibolurinae</taxon>
        <taxon>Pogona</taxon>
    </lineage>
</organism>
<evidence type="ECO:0000256" key="15">
    <source>
        <dbReference type="SAM" id="SignalP"/>
    </source>
</evidence>
<dbReference type="CTD" id="4969"/>